<dbReference type="HAMAP" id="MF_00279">
    <property type="entry name" value="PdxJ"/>
    <property type="match status" value="1"/>
</dbReference>
<dbReference type="InterPro" id="IPR036130">
    <property type="entry name" value="Pyridoxine-5'_phos_synth"/>
</dbReference>
<dbReference type="GO" id="GO:0008615">
    <property type="term" value="P:pyridoxine biosynthetic process"/>
    <property type="evidence" value="ECO:0007669"/>
    <property type="project" value="UniProtKB-UniRule"/>
</dbReference>
<comment type="caution">
    <text evidence="4">Lacks conserved residue(s) required for the propagation of feature annotation.</text>
</comment>
<evidence type="ECO:0000256" key="2">
    <source>
        <dbReference type="ARBA" id="ARBA00022679"/>
    </source>
</evidence>
<name>A0A369WLD1_9GAMM</name>
<dbReference type="EMBL" id="QQOH01000002">
    <property type="protein sequence ID" value="RDE22512.1"/>
    <property type="molecule type" value="Genomic_DNA"/>
</dbReference>
<evidence type="ECO:0000256" key="3">
    <source>
        <dbReference type="ARBA" id="ARBA00023096"/>
    </source>
</evidence>
<dbReference type="Proteomes" id="UP000253769">
    <property type="component" value="Unassembled WGS sequence"/>
</dbReference>
<dbReference type="InterPro" id="IPR004569">
    <property type="entry name" value="PyrdxlP_synth_PdxJ"/>
</dbReference>
<organism evidence="6 7">
    <name type="scientific">Motiliproteus coralliicola</name>
    <dbReference type="NCBI Taxonomy" id="2283196"/>
    <lineage>
        <taxon>Bacteria</taxon>
        <taxon>Pseudomonadati</taxon>
        <taxon>Pseudomonadota</taxon>
        <taxon>Gammaproteobacteria</taxon>
        <taxon>Oceanospirillales</taxon>
        <taxon>Oceanospirillaceae</taxon>
        <taxon>Motiliproteus</taxon>
    </lineage>
</organism>
<evidence type="ECO:0000313" key="7">
    <source>
        <dbReference type="Proteomes" id="UP000253769"/>
    </source>
</evidence>
<dbReference type="RefSeq" id="WP_114695141.1">
    <property type="nucleotide sequence ID" value="NZ_QQOH01000002.1"/>
</dbReference>
<accession>A0A369WLD1</accession>
<comment type="caution">
    <text evidence="6">The sequence shown here is derived from an EMBL/GenBank/DDBJ whole genome shotgun (WGS) entry which is preliminary data.</text>
</comment>
<feature type="active site" description="Proton donor" evidence="4">
    <location>
        <position position="201"/>
    </location>
</feature>
<proteinExistence type="inferred from homology"/>
<keyword evidence="3 4" id="KW-0664">Pyridoxine biosynthesis</keyword>
<comment type="pathway">
    <text evidence="4">Cofactor biosynthesis; pyridoxine 5'-phosphate biosynthesis; pyridoxine 5'-phosphate from D-erythrose 4-phosphate: step 5/5.</text>
</comment>
<comment type="subunit">
    <text evidence="4">Homooctamer; tetramer of dimers.</text>
</comment>
<feature type="binding site" evidence="4">
    <location>
        <position position="21"/>
    </location>
    <ligand>
        <name>3-amino-2-oxopropyl phosphate</name>
        <dbReference type="ChEBI" id="CHEBI:57279"/>
    </ligand>
</feature>
<dbReference type="NCBIfam" id="NF003625">
    <property type="entry name" value="PRK05265.1-3"/>
    <property type="match status" value="1"/>
</dbReference>
<dbReference type="Pfam" id="PF03740">
    <property type="entry name" value="PdxJ"/>
    <property type="match status" value="1"/>
</dbReference>
<feature type="binding site" evidence="4">
    <location>
        <position position="110"/>
    </location>
    <ligand>
        <name>1-deoxy-D-xylulose 5-phosphate</name>
        <dbReference type="ChEBI" id="CHEBI:57792"/>
    </ligand>
</feature>
<dbReference type="AlphaFoldDB" id="A0A369WLD1"/>
<dbReference type="GO" id="GO:0005829">
    <property type="term" value="C:cytosol"/>
    <property type="evidence" value="ECO:0007669"/>
    <property type="project" value="TreeGrafter"/>
</dbReference>
<protein>
    <recommendedName>
        <fullName evidence="4 5">Pyridoxine 5'-phosphate synthase</fullName>
        <shortName evidence="4">PNP synthase</shortName>
        <ecNumber evidence="4 5">2.6.99.2</ecNumber>
    </recommendedName>
</protein>
<dbReference type="UniPathway" id="UPA00244">
    <property type="reaction ID" value="UER00313"/>
</dbReference>
<dbReference type="InterPro" id="IPR013785">
    <property type="entry name" value="Aldolase_TIM"/>
</dbReference>
<sequence length="259" mass="27677">MPIATALSVNLNKIALMRNSRLSGIPSVTEAARVAIANGADGITVHPRPDLRHIRPSDVYELAAMLQVEFNIEGNPFEGAMGEYPGFLELVRKVRPAQCTLVPDAQDQLTSDHGWDLQQHGQQLKPIIDELKARGIRVSLFMDADSDDIELAAALGADRIELYTESYADAYGSEQQQAVFETFLNAAERAQAAGLGVNAGHDLNLDNLALMASIPNLEEVSIGHALVADALMMGLGDAVSAYKAILVKAGIESGAESNS</sequence>
<dbReference type="CDD" id="cd00003">
    <property type="entry name" value="PNPsynthase"/>
    <property type="match status" value="1"/>
</dbReference>
<feature type="binding site" evidence="4">
    <location>
        <begin position="223"/>
        <end position="224"/>
    </location>
    <ligand>
        <name>3-amino-2-oxopropyl phosphate</name>
        <dbReference type="ChEBI" id="CHEBI:57279"/>
    </ligand>
</feature>
<dbReference type="EC" id="2.6.99.2" evidence="4 5"/>
<gene>
    <name evidence="4" type="primary">pdxJ</name>
    <name evidence="6" type="ORF">DV711_07910</name>
</gene>
<evidence type="ECO:0000313" key="6">
    <source>
        <dbReference type="EMBL" id="RDE22512.1"/>
    </source>
</evidence>
<reference evidence="6 7" key="1">
    <citation type="submission" date="2018-07" db="EMBL/GenBank/DDBJ databases">
        <title>Motiliproteus coralliicola sp. nov., a bacterium isolated from Coral.</title>
        <authorList>
            <person name="Wang G."/>
        </authorList>
    </citation>
    <scope>NUCLEOTIDE SEQUENCE [LARGE SCALE GENOMIC DNA]</scope>
    <source>
        <strain evidence="6 7">C34</strain>
    </source>
</reference>
<feature type="active site" description="Proton acceptor" evidence="4">
    <location>
        <position position="73"/>
    </location>
</feature>
<feature type="site" description="Transition state stabilizer" evidence="4">
    <location>
        <position position="161"/>
    </location>
</feature>
<evidence type="ECO:0000256" key="4">
    <source>
        <dbReference type="HAMAP-Rule" id="MF_00279"/>
    </source>
</evidence>
<feature type="binding site" evidence="4">
    <location>
        <position position="10"/>
    </location>
    <ligand>
        <name>3-amino-2-oxopropyl phosphate</name>
        <dbReference type="ChEBI" id="CHEBI:57279"/>
    </ligand>
</feature>
<keyword evidence="1 4" id="KW-0963">Cytoplasm</keyword>
<dbReference type="NCBIfam" id="NF003626">
    <property type="entry name" value="PRK05265.1-4"/>
    <property type="match status" value="1"/>
</dbReference>
<dbReference type="NCBIfam" id="TIGR00559">
    <property type="entry name" value="pdxJ"/>
    <property type="match status" value="1"/>
</dbReference>
<keyword evidence="2 4" id="KW-0808">Transferase</keyword>
<comment type="function">
    <text evidence="4">Catalyzes the complicated ring closure reaction between the two acyclic compounds 1-deoxy-D-xylulose-5-phosphate (DXP) and 3-amino-2-oxopropyl phosphate (1-amino-acetone-3-phosphate or AAP) to form pyridoxine 5'-phosphate (PNP) and inorganic phosphate.</text>
</comment>
<feature type="binding site" evidence="4">
    <location>
        <position position="53"/>
    </location>
    <ligand>
        <name>1-deoxy-D-xylulose 5-phosphate</name>
        <dbReference type="ChEBI" id="CHEBI:57792"/>
    </ligand>
</feature>
<dbReference type="GO" id="GO:0033856">
    <property type="term" value="F:pyridoxine 5'-phosphate synthase activity"/>
    <property type="evidence" value="ECO:0007669"/>
    <property type="project" value="UniProtKB-UniRule"/>
</dbReference>
<dbReference type="OrthoDB" id="9806590at2"/>
<feature type="binding site" evidence="4">
    <location>
        <position position="48"/>
    </location>
    <ligand>
        <name>1-deoxy-D-xylulose 5-phosphate</name>
        <dbReference type="ChEBI" id="CHEBI:57792"/>
    </ligand>
</feature>
<dbReference type="PANTHER" id="PTHR30456">
    <property type="entry name" value="PYRIDOXINE 5'-PHOSPHATE SYNTHASE"/>
    <property type="match status" value="1"/>
</dbReference>
<comment type="subcellular location">
    <subcellularLocation>
        <location evidence="4">Cytoplasm</location>
    </subcellularLocation>
</comment>
<feature type="active site" description="Proton acceptor" evidence="4">
    <location>
        <position position="46"/>
    </location>
</feature>
<dbReference type="PANTHER" id="PTHR30456:SF0">
    <property type="entry name" value="PYRIDOXINE 5'-PHOSPHATE SYNTHASE"/>
    <property type="match status" value="1"/>
</dbReference>
<dbReference type="SUPFAM" id="SSF63892">
    <property type="entry name" value="Pyridoxine 5'-phosphate synthase"/>
    <property type="match status" value="1"/>
</dbReference>
<feature type="binding site" evidence="4">
    <location>
        <position position="202"/>
    </location>
    <ligand>
        <name>3-amino-2-oxopropyl phosphate</name>
        <dbReference type="ChEBI" id="CHEBI:57279"/>
    </ligand>
</feature>
<evidence type="ECO:0000256" key="5">
    <source>
        <dbReference type="NCBIfam" id="TIGR00559"/>
    </source>
</evidence>
<evidence type="ECO:0000256" key="1">
    <source>
        <dbReference type="ARBA" id="ARBA00022490"/>
    </source>
</evidence>
<comment type="similarity">
    <text evidence="4">Belongs to the PNP synthase family.</text>
</comment>
<comment type="catalytic activity">
    <reaction evidence="4">
        <text>3-amino-2-oxopropyl phosphate + 1-deoxy-D-xylulose 5-phosphate = pyridoxine 5'-phosphate + phosphate + 2 H2O + H(+)</text>
        <dbReference type="Rhea" id="RHEA:15265"/>
        <dbReference type="ChEBI" id="CHEBI:15377"/>
        <dbReference type="ChEBI" id="CHEBI:15378"/>
        <dbReference type="ChEBI" id="CHEBI:43474"/>
        <dbReference type="ChEBI" id="CHEBI:57279"/>
        <dbReference type="ChEBI" id="CHEBI:57792"/>
        <dbReference type="ChEBI" id="CHEBI:58589"/>
        <dbReference type="EC" id="2.6.99.2"/>
    </reaction>
</comment>
<keyword evidence="7" id="KW-1185">Reference proteome</keyword>
<dbReference type="Gene3D" id="3.20.20.70">
    <property type="entry name" value="Aldolase class I"/>
    <property type="match status" value="1"/>
</dbReference>